<evidence type="ECO:0000313" key="2">
    <source>
        <dbReference type="EMBL" id="NVP58368.1"/>
    </source>
</evidence>
<reference evidence="2 3" key="1">
    <citation type="submission" date="2020-06" db="EMBL/GenBank/DDBJ databases">
        <title>Rhizobium sp.nov. isolated from the tomato plant.</title>
        <authorList>
            <person name="Thin K.K."/>
            <person name="Zhang X."/>
            <person name="He S."/>
        </authorList>
    </citation>
    <scope>NUCLEOTIDE SEQUENCE [LARGE SCALE GENOMIC DNA]</scope>
    <source>
        <strain evidence="2 3">DBTS2</strain>
    </source>
</reference>
<comment type="caution">
    <text evidence="2">The sequence shown here is derived from an EMBL/GenBank/DDBJ whole genome shotgun (WGS) entry which is preliminary data.</text>
</comment>
<protein>
    <submittedName>
        <fullName evidence="2">Uncharacterized protein</fullName>
    </submittedName>
</protein>
<dbReference type="RefSeq" id="WP_176952267.1">
    <property type="nucleotide sequence ID" value="NZ_JABXYK010000024.1"/>
</dbReference>
<dbReference type="Proteomes" id="UP000659172">
    <property type="component" value="Unassembled WGS sequence"/>
</dbReference>
<proteinExistence type="predicted"/>
<keyword evidence="3" id="KW-1185">Reference proteome</keyword>
<name>A0ABX2QP90_9HYPH</name>
<feature type="region of interest" description="Disordered" evidence="1">
    <location>
        <begin position="46"/>
        <end position="82"/>
    </location>
</feature>
<gene>
    <name evidence="2" type="ORF">HV823_24335</name>
</gene>
<evidence type="ECO:0000256" key="1">
    <source>
        <dbReference type="SAM" id="MobiDB-lite"/>
    </source>
</evidence>
<accession>A0ABX2QP90</accession>
<dbReference type="EMBL" id="JABXYK010000024">
    <property type="protein sequence ID" value="NVP58368.1"/>
    <property type="molecule type" value="Genomic_DNA"/>
</dbReference>
<sequence length="187" mass="20243">MASPWKFLARLVSPRRQQRQEDGPIEDVKADALGIAGSTEKAAEERLNSLGLPGGEKPQPFDRSDALSAALGPLEETGSDVHGTVERDSATEVVKVSGPALSDIGVALAYGTPKVEETPEAASAKRRRRVRSVETGVVVSQNSPAAPTVSDEMISLDEEIRILRGQMASKLRLQNAQLRKMLERFER</sequence>
<organism evidence="2 3">
    <name type="scientific">Mycoplana rhizolycopersici</name>
    <dbReference type="NCBI Taxonomy" id="2746702"/>
    <lineage>
        <taxon>Bacteria</taxon>
        <taxon>Pseudomonadati</taxon>
        <taxon>Pseudomonadota</taxon>
        <taxon>Alphaproteobacteria</taxon>
        <taxon>Hyphomicrobiales</taxon>
        <taxon>Rhizobiaceae</taxon>
        <taxon>Mycoplana</taxon>
    </lineage>
</organism>
<evidence type="ECO:0000313" key="3">
    <source>
        <dbReference type="Proteomes" id="UP000659172"/>
    </source>
</evidence>